<dbReference type="PROSITE" id="PS51257">
    <property type="entry name" value="PROKAR_LIPOPROTEIN"/>
    <property type="match status" value="1"/>
</dbReference>
<protein>
    <recommendedName>
        <fullName evidence="6">Glycosyl hydrolase family 32 N-terminal domain-containing protein</fullName>
    </recommendedName>
</protein>
<gene>
    <name evidence="5" type="ORF">ENS56_13305</name>
</gene>
<keyword evidence="2" id="KW-0808">Transferase</keyword>
<dbReference type="Gene3D" id="2.115.10.20">
    <property type="entry name" value="Glycosyl hydrolase domain, family 43"/>
    <property type="match status" value="3"/>
</dbReference>
<accession>A0A832G834</accession>
<evidence type="ECO:0000256" key="1">
    <source>
        <dbReference type="ARBA" id="ARBA00022676"/>
    </source>
</evidence>
<keyword evidence="4" id="KW-0732">Signal</keyword>
<comment type="caution">
    <text evidence="5">The sequence shown here is derived from an EMBL/GenBank/DDBJ whole genome shotgun (WGS) entry which is preliminary data.</text>
</comment>
<dbReference type="Pfam" id="PF04041">
    <property type="entry name" value="Glyco_hydro_130"/>
    <property type="match status" value="1"/>
</dbReference>
<organism evidence="5">
    <name type="scientific">Ignavibacterium album</name>
    <dbReference type="NCBI Taxonomy" id="591197"/>
    <lineage>
        <taxon>Bacteria</taxon>
        <taxon>Pseudomonadati</taxon>
        <taxon>Ignavibacteriota</taxon>
        <taxon>Ignavibacteria</taxon>
        <taxon>Ignavibacteriales</taxon>
        <taxon>Ignavibacteriaceae</taxon>
        <taxon>Ignavibacterium</taxon>
    </lineage>
</organism>
<evidence type="ECO:0000256" key="3">
    <source>
        <dbReference type="ARBA" id="ARBA00024356"/>
    </source>
</evidence>
<dbReference type="AlphaFoldDB" id="A0A832G834"/>
<sequence length="425" mass="47364">MKLNLLSKLPLFALLLISISCNNSSINSEQSEGKILLKIDRANAPSSVTLITVTLSREGYSNITSTLNLLSDSTADLLMDNIPAGNWHLKVDAMNDSMVVLYTGETEVKILAGFVTNINLNLQPTGQGTGSIYIYVIWGGATQNNWIDNPSNPILSKSGNYFDDNGVRYPHILFENGTYKMWFTNLQTGGIGSIGYATSINGLNWTRPINHPVITRGSYNSWDDYSVAIGAVMYENNQYKLYYSGVSHNQNSGVGLAFSSDGINWVKHPQPLIVNENIEDLITVDEVIKVGNQYSMYYSSRNLPFYSIKMAFSNDGINWVKYSNNPILSPTFSWEGTGIYAPSIYFDGNNYHMVYMNASATAFGEAISTDGINWIKVGNQPFWRASNINWANSIQYPYWRIINNQLRLYYAGTSNSGDCIGFAYK</sequence>
<dbReference type="EMBL" id="DSVI01000024">
    <property type="protein sequence ID" value="HGT49007.1"/>
    <property type="molecule type" value="Genomic_DNA"/>
</dbReference>
<dbReference type="InterPro" id="IPR023296">
    <property type="entry name" value="Glyco_hydro_beta-prop_sf"/>
</dbReference>
<comment type="similarity">
    <text evidence="3">Belongs to the glycosyl hydrolase 130 family.</text>
</comment>
<name>A0A832G834_9BACT</name>
<dbReference type="PANTHER" id="PTHR35279">
    <property type="match status" value="1"/>
</dbReference>
<keyword evidence="1" id="KW-0328">Glycosyltransferase</keyword>
<dbReference type="SUPFAM" id="SSF75005">
    <property type="entry name" value="Arabinanase/levansucrase/invertase"/>
    <property type="match status" value="2"/>
</dbReference>
<dbReference type="InterPro" id="IPR007184">
    <property type="entry name" value="Mannoside_phosphorylase"/>
</dbReference>
<feature type="signal peptide" evidence="4">
    <location>
        <begin position="1"/>
        <end position="23"/>
    </location>
</feature>
<evidence type="ECO:0000313" key="5">
    <source>
        <dbReference type="EMBL" id="HGT49007.1"/>
    </source>
</evidence>
<proteinExistence type="inferred from homology"/>
<dbReference type="PANTHER" id="PTHR35279:SF1">
    <property type="entry name" value="ARABINANASE_LEVANSUCRASE_INVERTASE"/>
    <property type="match status" value="1"/>
</dbReference>
<reference evidence="5" key="1">
    <citation type="journal article" date="2020" name="mSystems">
        <title>Genome- and Community-Level Interaction Insights into Carbon Utilization and Element Cycling Functions of Hydrothermarchaeota in Hydrothermal Sediment.</title>
        <authorList>
            <person name="Zhou Z."/>
            <person name="Liu Y."/>
            <person name="Xu W."/>
            <person name="Pan J."/>
            <person name="Luo Z.H."/>
            <person name="Li M."/>
        </authorList>
    </citation>
    <scope>NUCLEOTIDE SEQUENCE [LARGE SCALE GENOMIC DNA]</scope>
    <source>
        <strain evidence="5">SpSt-500</strain>
    </source>
</reference>
<feature type="chain" id="PRO_5032459869" description="Glycosyl hydrolase family 32 N-terminal domain-containing protein" evidence="4">
    <location>
        <begin position="24"/>
        <end position="425"/>
    </location>
</feature>
<evidence type="ECO:0008006" key="6">
    <source>
        <dbReference type="Google" id="ProtNLM"/>
    </source>
</evidence>
<evidence type="ECO:0000256" key="4">
    <source>
        <dbReference type="SAM" id="SignalP"/>
    </source>
</evidence>
<evidence type="ECO:0000256" key="2">
    <source>
        <dbReference type="ARBA" id="ARBA00022679"/>
    </source>
</evidence>
<dbReference type="GO" id="GO:0016757">
    <property type="term" value="F:glycosyltransferase activity"/>
    <property type="evidence" value="ECO:0007669"/>
    <property type="project" value="UniProtKB-KW"/>
</dbReference>